<dbReference type="InterPro" id="IPR016898">
    <property type="entry name" value="Polyphosphate_phosphotransfera"/>
</dbReference>
<keyword evidence="9" id="KW-1185">Reference proteome</keyword>
<accession>A0ABT7JTE4</accession>
<comment type="similarity">
    <text evidence="1">Belongs to the polyphosphate kinase 2 (PPK2) family. Class I subfamily.</text>
</comment>
<evidence type="ECO:0000256" key="5">
    <source>
        <dbReference type="ARBA" id="ARBA00024500"/>
    </source>
</evidence>
<evidence type="ECO:0000256" key="4">
    <source>
        <dbReference type="ARBA" id="ARBA00023310"/>
    </source>
</evidence>
<name>A0ABT7JTE4_9HYPH</name>
<dbReference type="Gene3D" id="3.40.50.300">
    <property type="entry name" value="P-loop containing nucleotide triphosphate hydrolases"/>
    <property type="match status" value="1"/>
</dbReference>
<proteinExistence type="inferred from homology"/>
<evidence type="ECO:0000313" key="8">
    <source>
        <dbReference type="EMBL" id="MDL2399630.1"/>
    </source>
</evidence>
<evidence type="ECO:0000256" key="3">
    <source>
        <dbReference type="ARBA" id="ARBA00022777"/>
    </source>
</evidence>
<evidence type="ECO:0000259" key="7">
    <source>
        <dbReference type="Pfam" id="PF03976"/>
    </source>
</evidence>
<dbReference type="InterPro" id="IPR027417">
    <property type="entry name" value="P-loop_NTPase"/>
</dbReference>
<dbReference type="EMBL" id="JARFYM010000007">
    <property type="protein sequence ID" value="MDL2399630.1"/>
    <property type="molecule type" value="Genomic_DNA"/>
</dbReference>
<dbReference type="InterPro" id="IPR022488">
    <property type="entry name" value="PPK2-related"/>
</dbReference>
<evidence type="ECO:0000256" key="6">
    <source>
        <dbReference type="SAM" id="MobiDB-lite"/>
    </source>
</evidence>
<comment type="catalytic activity">
    <reaction evidence="5">
        <text>[phosphate](n) + ATP = [phosphate](n+1) + ADP</text>
        <dbReference type="Rhea" id="RHEA:19573"/>
        <dbReference type="Rhea" id="RHEA-COMP:9859"/>
        <dbReference type="Rhea" id="RHEA-COMP:14280"/>
        <dbReference type="ChEBI" id="CHEBI:16838"/>
        <dbReference type="ChEBI" id="CHEBI:30616"/>
        <dbReference type="ChEBI" id="CHEBI:456216"/>
    </reaction>
    <physiologicalReaction direction="right-to-left" evidence="5">
        <dbReference type="Rhea" id="RHEA:19575"/>
    </physiologicalReaction>
</comment>
<dbReference type="Pfam" id="PF03976">
    <property type="entry name" value="PPK2"/>
    <property type="match status" value="1"/>
</dbReference>
<feature type="region of interest" description="Disordered" evidence="6">
    <location>
        <begin position="283"/>
        <end position="302"/>
    </location>
</feature>
<keyword evidence="4" id="KW-0066">ATP synthesis</keyword>
<dbReference type="InterPro" id="IPR022300">
    <property type="entry name" value="PPK2-rel_1"/>
</dbReference>
<dbReference type="SUPFAM" id="SSF52540">
    <property type="entry name" value="P-loop containing nucleoside triphosphate hydrolases"/>
    <property type="match status" value="1"/>
</dbReference>
<dbReference type="PANTHER" id="PTHR34383">
    <property type="entry name" value="POLYPHOSPHATE:AMP PHOSPHOTRANSFERASE-RELATED"/>
    <property type="match status" value="1"/>
</dbReference>
<evidence type="ECO:0000256" key="2">
    <source>
        <dbReference type="ARBA" id="ARBA00022679"/>
    </source>
</evidence>
<feature type="domain" description="Polyphosphate kinase-2-related" evidence="7">
    <location>
        <begin position="35"/>
        <end position="264"/>
    </location>
</feature>
<evidence type="ECO:0000256" key="1">
    <source>
        <dbReference type="ARBA" id="ARBA00009924"/>
    </source>
</evidence>
<dbReference type="PANTHER" id="PTHR34383:SF3">
    <property type="entry name" value="POLYPHOSPHATE:AMP PHOSPHOTRANSFERASE"/>
    <property type="match status" value="1"/>
</dbReference>
<reference evidence="8" key="1">
    <citation type="submission" date="2023-06" db="EMBL/GenBank/DDBJ databases">
        <title>Phylogenetic Diversity of Rhizobium strains.</title>
        <authorList>
            <person name="Moura F.T."/>
            <person name="Helene L.C.F."/>
            <person name="Hungria M."/>
        </authorList>
    </citation>
    <scope>NUCLEOTIDE SEQUENCE</scope>
    <source>
        <strain evidence="8">CCGE526</strain>
    </source>
</reference>
<protein>
    <submittedName>
        <fullName evidence="8">Polyphosphate kinase 2 family protein</fullName>
    </submittedName>
</protein>
<gene>
    <name evidence="8" type="ORF">PY649_12045</name>
</gene>
<feature type="compositionally biased region" description="Basic and acidic residues" evidence="6">
    <location>
        <begin position="292"/>
        <end position="302"/>
    </location>
</feature>
<organism evidence="8 9">
    <name type="scientific">Rhizobium mayense</name>
    <dbReference type="NCBI Taxonomy" id="1312184"/>
    <lineage>
        <taxon>Bacteria</taxon>
        <taxon>Pseudomonadati</taxon>
        <taxon>Pseudomonadota</taxon>
        <taxon>Alphaproteobacteria</taxon>
        <taxon>Hyphomicrobiales</taxon>
        <taxon>Rhizobiaceae</taxon>
        <taxon>Rhizobium/Agrobacterium group</taxon>
        <taxon>Rhizobium</taxon>
    </lineage>
</organism>
<keyword evidence="2" id="KW-0808">Transferase</keyword>
<dbReference type="NCBIfam" id="TIGR03709">
    <property type="entry name" value="PPK2_rel_1"/>
    <property type="match status" value="1"/>
</dbReference>
<evidence type="ECO:0000313" key="9">
    <source>
        <dbReference type="Proteomes" id="UP001172645"/>
    </source>
</evidence>
<comment type="caution">
    <text evidence="8">The sequence shown here is derived from an EMBL/GenBank/DDBJ whole genome shotgun (WGS) entry which is preliminary data.</text>
</comment>
<dbReference type="GO" id="GO:0016301">
    <property type="term" value="F:kinase activity"/>
    <property type="evidence" value="ECO:0007669"/>
    <property type="project" value="UniProtKB-KW"/>
</dbReference>
<sequence length="302" mass="35353">MKKYTDPFRVTNGSDFRLRDFDPGDTLGLKMGKQEAAQLLDRGSEWLAMEQDILYAQDSWALLLVFQALDAAGKDGTIKHVMSRVNPQGCDVVSFKQPSNKEISHDFLWRYAKNIPERGRIGIFNRSYYEEVLVVRVHPELLDAQKIPPRFVGKNVWEERLADIARFENYLMRQGVVVLKFYLNLSYEEQKKRFMRRLDKPEKNWKFSASDVRERRYWKDYMQAYDDAIRATASVEAPWFVVPADNKWFTRLVVAAAIVEAVEKLDLTYPKITPEKMKNLAAARQELEAEGTDTRKRREEQK</sequence>
<dbReference type="PIRSF" id="PIRSF028756">
    <property type="entry name" value="PPK2_prd"/>
    <property type="match status" value="1"/>
</dbReference>
<dbReference type="Proteomes" id="UP001172645">
    <property type="component" value="Unassembled WGS sequence"/>
</dbReference>
<dbReference type="RefSeq" id="WP_285868618.1">
    <property type="nucleotide sequence ID" value="NZ_JARFYM010000007.1"/>
</dbReference>
<keyword evidence="3 8" id="KW-0418">Kinase</keyword>